<dbReference type="InterPro" id="IPR036152">
    <property type="entry name" value="Asp/glu_Ase-like_sf"/>
</dbReference>
<feature type="active site" description="O-isoaspartyl threonine intermediate" evidence="3">
    <location>
        <position position="15"/>
    </location>
</feature>
<name>C1B6A9_RHOOB</name>
<feature type="binding site" evidence="4">
    <location>
        <position position="60"/>
    </location>
    <ligand>
        <name>substrate</name>
    </ligand>
</feature>
<dbReference type="Gene3D" id="3.40.50.1170">
    <property type="entry name" value="L-asparaginase, N-terminal domain"/>
    <property type="match status" value="1"/>
</dbReference>
<dbReference type="Proteomes" id="UP000002212">
    <property type="component" value="Chromosome"/>
</dbReference>
<dbReference type="GO" id="GO:0004067">
    <property type="term" value="F:asparaginase activity"/>
    <property type="evidence" value="ECO:0007669"/>
    <property type="project" value="UniProtKB-UniRule"/>
</dbReference>
<dbReference type="InterPro" id="IPR040919">
    <property type="entry name" value="Asparaginase_C"/>
</dbReference>
<organism evidence="7 8">
    <name type="scientific">Rhodococcus opacus (strain B4)</name>
    <dbReference type="NCBI Taxonomy" id="632772"/>
    <lineage>
        <taxon>Bacteria</taxon>
        <taxon>Bacillati</taxon>
        <taxon>Actinomycetota</taxon>
        <taxon>Actinomycetes</taxon>
        <taxon>Mycobacteriales</taxon>
        <taxon>Nocardiaceae</taxon>
        <taxon>Rhodococcus</taxon>
    </lineage>
</organism>
<dbReference type="PATRIC" id="fig|632772.20.peg.3100"/>
<dbReference type="PIRSF" id="PIRSF001220">
    <property type="entry name" value="L-ASNase_gatD"/>
    <property type="match status" value="1"/>
</dbReference>
<dbReference type="Pfam" id="PF00710">
    <property type="entry name" value="Asparaginase"/>
    <property type="match status" value="1"/>
</dbReference>
<sequence>MDHHRRIALCTLGGTIAAQPHPTSGAGVVPGEISPSLGTATVLSDAGVEVSERRFGQVASAAVDFGTIREVLTHAEQEAERGAAGIVVTCGTDMLEEFAFALDVQWSRPIPLVATGAMRHPGLPSADGPANLTAALRIASEPSLTELGCLVVMNDRIHSPWQLQKRHTSNADAFTSVHSGPVGEVCENLVHIYSPPARRPSITVPFDAEFPPVAVLKTALADDGRILEPLVALGYRGLVVEAAGGGSVPPAWATPLGKLAREIPVLYATRTGAGPALRSTYGGTGAEIDLQNRGLIPAGTLDGLKARVLLTVLLAAGADEKEIRHALEGYTTSTCNASAQALDAI</sequence>
<comment type="similarity">
    <text evidence="1">Belongs to the asparaginase 1 family.</text>
</comment>
<dbReference type="InterPro" id="IPR006034">
    <property type="entry name" value="Asparaginase/glutaminase-like"/>
</dbReference>
<dbReference type="InterPro" id="IPR027473">
    <property type="entry name" value="L-asparaginase_C"/>
</dbReference>
<feature type="domain" description="Asparaginase/glutaminase C-terminal" evidence="6">
    <location>
        <begin position="213"/>
        <end position="326"/>
    </location>
</feature>
<evidence type="ECO:0000259" key="5">
    <source>
        <dbReference type="Pfam" id="PF00710"/>
    </source>
</evidence>
<dbReference type="PANTHER" id="PTHR11707:SF28">
    <property type="entry name" value="60 KDA LYSOPHOSPHOLIPASE"/>
    <property type="match status" value="1"/>
</dbReference>
<evidence type="ECO:0000256" key="3">
    <source>
        <dbReference type="PIRSR" id="PIRSR001220-1"/>
    </source>
</evidence>
<feature type="binding site" evidence="4">
    <location>
        <begin position="92"/>
        <end position="93"/>
    </location>
    <ligand>
        <name>substrate</name>
    </ligand>
</feature>
<dbReference type="InterPro" id="IPR027474">
    <property type="entry name" value="L-asparaginase_N"/>
</dbReference>
<keyword evidence="2 7" id="KW-0378">Hydrolase</keyword>
<dbReference type="InterPro" id="IPR004550">
    <property type="entry name" value="AsnASE_II"/>
</dbReference>
<evidence type="ECO:0000313" key="8">
    <source>
        <dbReference type="Proteomes" id="UP000002212"/>
    </source>
</evidence>
<dbReference type="InterPro" id="IPR037152">
    <property type="entry name" value="L-asparaginase_N_sf"/>
</dbReference>
<evidence type="ECO:0000259" key="6">
    <source>
        <dbReference type="Pfam" id="PF17763"/>
    </source>
</evidence>
<dbReference type="EMBL" id="AP011115">
    <property type="protein sequence ID" value="BAH51212.1"/>
    <property type="molecule type" value="Genomic_DNA"/>
</dbReference>
<gene>
    <name evidence="7" type="ordered locus">ROP_29650</name>
</gene>
<dbReference type="AlphaFoldDB" id="C1B6A9"/>
<dbReference type="HOGENOM" id="CLU_019134_1_0_11"/>
<dbReference type="EC" id="3.5.1.1" evidence="7"/>
<dbReference type="KEGG" id="rop:ROP_29650"/>
<reference evidence="7 8" key="1">
    <citation type="submission" date="2009-03" db="EMBL/GenBank/DDBJ databases">
        <title>Comparison of the complete genome sequences of Rhodococcus erythropolis PR4 and Rhodococcus opacus B4.</title>
        <authorList>
            <person name="Takarada H."/>
            <person name="Sekine M."/>
            <person name="Hosoyama A."/>
            <person name="Yamada R."/>
            <person name="Fujisawa T."/>
            <person name="Omata S."/>
            <person name="Shimizu A."/>
            <person name="Tsukatani N."/>
            <person name="Tanikawa S."/>
            <person name="Fujita N."/>
            <person name="Harayama S."/>
        </authorList>
    </citation>
    <scope>NUCLEOTIDE SEQUENCE [LARGE SCALE GENOMIC DNA]</scope>
    <source>
        <strain evidence="7 8">B4</strain>
    </source>
</reference>
<proteinExistence type="inferred from homology"/>
<dbReference type="Pfam" id="PF17763">
    <property type="entry name" value="Asparaginase_C"/>
    <property type="match status" value="1"/>
</dbReference>
<dbReference type="SMART" id="SM00870">
    <property type="entry name" value="Asparaginase"/>
    <property type="match status" value="1"/>
</dbReference>
<accession>C1B6A9</accession>
<dbReference type="Gene3D" id="3.40.50.40">
    <property type="match status" value="1"/>
</dbReference>
<protein>
    <submittedName>
        <fullName evidence="7">Putative L-asparaginase</fullName>
        <ecNumber evidence="7">3.5.1.1</ecNumber>
    </submittedName>
</protein>
<dbReference type="PRINTS" id="PR00139">
    <property type="entry name" value="ASNGLNASE"/>
</dbReference>
<evidence type="ECO:0000313" key="7">
    <source>
        <dbReference type="EMBL" id="BAH51212.1"/>
    </source>
</evidence>
<dbReference type="RefSeq" id="WP_012690168.1">
    <property type="nucleotide sequence ID" value="NC_012522.1"/>
</dbReference>
<evidence type="ECO:0000256" key="1">
    <source>
        <dbReference type="ARBA" id="ARBA00010518"/>
    </source>
</evidence>
<dbReference type="PIRSF" id="PIRSF500176">
    <property type="entry name" value="L_ASNase"/>
    <property type="match status" value="1"/>
</dbReference>
<dbReference type="PANTHER" id="PTHR11707">
    <property type="entry name" value="L-ASPARAGINASE"/>
    <property type="match status" value="1"/>
</dbReference>
<feature type="domain" description="L-asparaginase N-terminal" evidence="5">
    <location>
        <begin position="6"/>
        <end position="196"/>
    </location>
</feature>
<dbReference type="PROSITE" id="PS51732">
    <property type="entry name" value="ASN_GLN_ASE_3"/>
    <property type="match status" value="1"/>
</dbReference>
<evidence type="ECO:0000256" key="2">
    <source>
        <dbReference type="ARBA" id="ARBA00022801"/>
    </source>
</evidence>
<evidence type="ECO:0000256" key="4">
    <source>
        <dbReference type="PIRSR" id="PIRSR001220-2"/>
    </source>
</evidence>
<dbReference type="CDD" id="cd08964">
    <property type="entry name" value="L-asparaginase_II"/>
    <property type="match status" value="1"/>
</dbReference>
<dbReference type="STRING" id="632772.ROP_29650"/>
<dbReference type="SUPFAM" id="SSF53774">
    <property type="entry name" value="Glutaminase/Asparaginase"/>
    <property type="match status" value="1"/>
</dbReference>
<dbReference type="GO" id="GO:0006528">
    <property type="term" value="P:asparagine metabolic process"/>
    <property type="evidence" value="ECO:0007669"/>
    <property type="project" value="InterPro"/>
</dbReference>